<evidence type="ECO:0000313" key="5">
    <source>
        <dbReference type="EMBL" id="PWR73315.1"/>
    </source>
</evidence>
<comment type="similarity">
    <text evidence="2">Belongs to the methyl-accepting chemotaxis (MCP) protein family.</text>
</comment>
<dbReference type="PROSITE" id="PS50111">
    <property type="entry name" value="CHEMOTAXIS_TRANSDUC_2"/>
    <property type="match status" value="1"/>
</dbReference>
<gene>
    <name evidence="5" type="ORF">DLD82_10610</name>
</gene>
<keyword evidence="1 3" id="KW-0807">Transducer</keyword>
<evidence type="ECO:0000256" key="3">
    <source>
        <dbReference type="PROSITE-ProRule" id="PRU00284"/>
    </source>
</evidence>
<dbReference type="SMART" id="SM00283">
    <property type="entry name" value="MA"/>
    <property type="match status" value="1"/>
</dbReference>
<dbReference type="AlphaFoldDB" id="A0A2V2N481"/>
<dbReference type="PANTHER" id="PTHR32089:SF112">
    <property type="entry name" value="LYSOZYME-LIKE PROTEIN-RELATED"/>
    <property type="match status" value="1"/>
</dbReference>
<accession>A0A2V2N481</accession>
<dbReference type="GO" id="GO:0007165">
    <property type="term" value="P:signal transduction"/>
    <property type="evidence" value="ECO:0007669"/>
    <property type="project" value="UniProtKB-KW"/>
</dbReference>
<dbReference type="Gene3D" id="1.20.120.1530">
    <property type="match status" value="1"/>
</dbReference>
<organism evidence="5 6">
    <name type="scientific">Methanospirillum stamsii</name>
    <dbReference type="NCBI Taxonomy" id="1277351"/>
    <lineage>
        <taxon>Archaea</taxon>
        <taxon>Methanobacteriati</taxon>
        <taxon>Methanobacteriota</taxon>
        <taxon>Stenosarchaea group</taxon>
        <taxon>Methanomicrobia</taxon>
        <taxon>Methanomicrobiales</taxon>
        <taxon>Methanospirillaceae</taxon>
        <taxon>Methanospirillum</taxon>
    </lineage>
</organism>
<evidence type="ECO:0000256" key="2">
    <source>
        <dbReference type="ARBA" id="ARBA00029447"/>
    </source>
</evidence>
<dbReference type="CDD" id="cd11386">
    <property type="entry name" value="MCP_signal"/>
    <property type="match status" value="1"/>
</dbReference>
<feature type="domain" description="Methyl-accepting transducer" evidence="4">
    <location>
        <begin position="241"/>
        <end position="477"/>
    </location>
</feature>
<keyword evidence="6" id="KW-1185">Reference proteome</keyword>
<proteinExistence type="inferred from homology"/>
<sequence>MELSKEIFSAIEELKKGNFDVRIASSTRSDGNEDLARAFNSVLDTCQEKIRTISRDYEQKAADAEAIEHTCSVYLKAFGDACDRLSRGDSTTVLEPPKREGNFESLETSAQTLYKSFNVIRDDISKVSHTLSLVSNCILEGKMDEEISIPDNIGIFGNFTNQVRDIVHGVKVPLQEAVRISGQFASYDFSARFDDSIKVRGEWKRLKDSLNTTGLQVNDAFRIINQEIVDLSVNAEKANASVIEVASNSEQVAKNSSAVSENTEQSDAGVRQVLRAMEDLSVTVGDVSQKAESVSRLAHEGTRMAREGSEFAKKAEEGMGHITTSAEEADRLIGDIQGEMKKIDEIVRVITDIANQTNLLALNAAIEAARAGEMGRGFAVVASEVKALALESRQSAEKITDMIGGLQKQSQKAADAVSGATVAVRDGNVLLSDTLAIFGKMAGSVEEISQNIEQVASMNEEQAAAVEEITSSMHEVSAMLKDTAKEAVDSASAINDTSVSVKELKYIVDKVSGIAEQVSESMSRFNL</sequence>
<comment type="caution">
    <text evidence="5">The sequence shown here is derived from an EMBL/GenBank/DDBJ whole genome shotgun (WGS) entry which is preliminary data.</text>
</comment>
<name>A0A2V2N481_9EURY</name>
<protein>
    <recommendedName>
        <fullName evidence="4">Methyl-accepting transducer domain-containing protein</fullName>
    </recommendedName>
</protein>
<dbReference type="OrthoDB" id="8523at2157"/>
<evidence type="ECO:0000256" key="1">
    <source>
        <dbReference type="ARBA" id="ARBA00023224"/>
    </source>
</evidence>
<dbReference type="InterPro" id="IPR004089">
    <property type="entry name" value="MCPsignal_dom"/>
</dbReference>
<dbReference type="SUPFAM" id="SSF58104">
    <property type="entry name" value="Methyl-accepting chemotaxis protein (MCP) signaling domain"/>
    <property type="match status" value="1"/>
</dbReference>
<dbReference type="Pfam" id="PF00015">
    <property type="entry name" value="MCPsignal"/>
    <property type="match status" value="1"/>
</dbReference>
<dbReference type="Gene3D" id="1.10.287.950">
    <property type="entry name" value="Methyl-accepting chemotaxis protein"/>
    <property type="match status" value="1"/>
</dbReference>
<reference evidence="5 6" key="1">
    <citation type="submission" date="2018-05" db="EMBL/GenBank/DDBJ databases">
        <title>Draft genome of Methanospirillum stamsii Pt1.</title>
        <authorList>
            <person name="Dueholm M.S."/>
            <person name="Nielsen P.H."/>
            <person name="Bakmann L.F."/>
            <person name="Otzen D.E."/>
        </authorList>
    </citation>
    <scope>NUCLEOTIDE SEQUENCE [LARGE SCALE GENOMIC DNA]</scope>
    <source>
        <strain evidence="5 6">Pt1</strain>
    </source>
</reference>
<dbReference type="EMBL" id="QGMZ01000019">
    <property type="protein sequence ID" value="PWR73315.1"/>
    <property type="molecule type" value="Genomic_DNA"/>
</dbReference>
<dbReference type="Proteomes" id="UP000245934">
    <property type="component" value="Unassembled WGS sequence"/>
</dbReference>
<evidence type="ECO:0000259" key="4">
    <source>
        <dbReference type="PROSITE" id="PS50111"/>
    </source>
</evidence>
<evidence type="ECO:0000313" key="6">
    <source>
        <dbReference type="Proteomes" id="UP000245934"/>
    </source>
</evidence>
<dbReference type="PANTHER" id="PTHR32089">
    <property type="entry name" value="METHYL-ACCEPTING CHEMOTAXIS PROTEIN MCPB"/>
    <property type="match status" value="1"/>
</dbReference>
<dbReference type="GO" id="GO:0016020">
    <property type="term" value="C:membrane"/>
    <property type="evidence" value="ECO:0007669"/>
    <property type="project" value="InterPro"/>
</dbReference>
<dbReference type="RefSeq" id="WP_109941102.1">
    <property type="nucleotide sequence ID" value="NZ_CP176366.1"/>
</dbReference>
<dbReference type="GeneID" id="97611326"/>